<feature type="compositionally biased region" description="Basic and acidic residues" evidence="2">
    <location>
        <begin position="408"/>
        <end position="422"/>
    </location>
</feature>
<keyword evidence="1" id="KW-0175">Coiled coil</keyword>
<evidence type="ECO:0000256" key="1">
    <source>
        <dbReference type="SAM" id="Coils"/>
    </source>
</evidence>
<dbReference type="Proteomes" id="UP000322873">
    <property type="component" value="Unassembled WGS sequence"/>
</dbReference>
<dbReference type="OrthoDB" id="3825435at2759"/>
<feature type="region of interest" description="Disordered" evidence="2">
    <location>
        <begin position="408"/>
        <end position="456"/>
    </location>
</feature>
<keyword evidence="4" id="KW-1185">Reference proteome</keyword>
<reference evidence="3 4" key="1">
    <citation type="submission" date="2019-06" db="EMBL/GenBank/DDBJ databases">
        <title>Genome Sequence of the Brown Rot Fungal Pathogen Monilinia fructicola.</title>
        <authorList>
            <person name="De Miccolis Angelini R.M."/>
            <person name="Landi L."/>
            <person name="Abate D."/>
            <person name="Pollastro S."/>
            <person name="Romanazzi G."/>
            <person name="Faretra F."/>
        </authorList>
    </citation>
    <scope>NUCLEOTIDE SEQUENCE [LARGE SCALE GENOMIC DNA]</scope>
    <source>
        <strain evidence="3 4">Mfrc123</strain>
    </source>
</reference>
<feature type="region of interest" description="Disordered" evidence="2">
    <location>
        <begin position="1"/>
        <end position="29"/>
    </location>
</feature>
<comment type="caution">
    <text evidence="3">The sequence shown here is derived from an EMBL/GenBank/DDBJ whole genome shotgun (WGS) entry which is preliminary data.</text>
</comment>
<gene>
    <name evidence="3" type="ORF">EYC84_000332</name>
</gene>
<feature type="coiled-coil region" evidence="1">
    <location>
        <begin position="1114"/>
        <end position="1240"/>
    </location>
</feature>
<protein>
    <submittedName>
        <fullName evidence="3">Uncharacterized protein</fullName>
    </submittedName>
</protein>
<dbReference type="VEuPathDB" id="FungiDB:MFRU_011g00150"/>
<dbReference type="EMBL" id="VICG01000006">
    <property type="protein sequence ID" value="KAA8570956.1"/>
    <property type="molecule type" value="Genomic_DNA"/>
</dbReference>
<sequence>MTAQYPSLPTPSPPTASPPKDPNSITDTRNAHILSVPQNKQSTYDFSPFLYAPAVQNRIQQNQQKIPLVSPIPQTRIPSPLAENLHPSVIKDVHDFLLGKGKYTSPYCRNYAGNGEEVWRAWKRAWDIWNNNYMEGRVNELWVSQAYAQWEAYIAQQAKKGKKPFEGPGGQKQLRRKKARIGKTYRTESKAMEQFEASIDDVAQGREDFRQRAIADLKARFKRNRDLGNGYIEFSEQLEEWQRRNWYQPRWEDYKDYKNKSPEYLPLTMDYVYDELRGDEQERVKELLHVDFWKKEPKLEAHPGTIEYAIALANWEEQPEVRRCRLTERPNWLRMHPVEDQEEKYIESAVKRTSPAVVDEFRALKETNRKLGVGYIEYSWQLAHYNINMAAHAGEIDPTVQELEKPDPADYIDKAHPGKPDESTEPVTAIDREDEDDDEDEDEIDPNHLTRPLAIEDDGSSGGFFAMKDFHEYTVPDEDDASFVEYYDPTENSVWRPIQVREQEVRIDMDEGTDEFLRNSEFEIDGGVDCGRSPYPLLRPLYRYAQSKIEVQDTTKLPQSRYQNDLFDEHGSLLKLKKTWDEVTGTIFNIPTKSIYSQTLDKIADRDHRESFENHDNYQNPDIFPLDIRRCEKISDFRQRGGSMHKFLDPNDTDKIIQPSFNMKEKEYRAMRFDDPWWVEMHQKRYRDLPPRNYPPRFDESQSYLPKDDKLWKDEVKKDSDLKSRYFVANLDGRLLKINGIEVGKGEIAGPLPEFAIIITEGDGVSFWFGVGGRFYLQPAGARTMDWSRQWIQLRRSLNDEYFGVPAGYFWQNAIVSKIMEDDEGEGEQDPKWIKWIKAKPARITGAINAHEDDPSNQHEDWGAPGPLPFDSPEAELKWVAAQLHFQNVYSTDPWLKAKMIEPTDETAWGQLEDDYQNAADGPTDTSKDEWWIENERDYQDVQKLSGKEFEVQQKDQNFAGHAAEVASSLKRKAENDGYFPPDAKRFRADVEKRESEKIQEIEKQEQYKLDKGLQELVDHINKGAKEIAEADAAEQARDPEEWHPASGAEAYEQAKEALQRVREYERLRVLFNERRKAANQITIPPMKDPIAGLAPSSVLTLPENQWALEAIVKNREEFRLDQEVQEAAALNNQNASERLKRKRLAEKRKRGALGFTATTEAEKKMQERELLIKAQEEKEGNEVRELNKSLAVLNARKKQAELDKQHAELVKEGVKDGDAVKAKAAAAKSKEELAEQQAKIAEQVAIMEWASENGVTFEQIFQYISESGKTFDSNDFSAWINKGARTNREHEKIQSAETAAQKMGLTLVQWCQKVHGVNTPDEYLEKLRQVKVAEYVLSENAAKSKSVFCDQLLRNAVGPSGTRQGEFTSWDDVITSMPFTENWEALVGSRQDVEPTAFKMIPRKPEINPIQGEKLMVGLL</sequence>
<evidence type="ECO:0000313" key="3">
    <source>
        <dbReference type="EMBL" id="KAA8570956.1"/>
    </source>
</evidence>
<name>A0A5M9JSY5_MONFR</name>
<feature type="compositionally biased region" description="Pro residues" evidence="2">
    <location>
        <begin position="8"/>
        <end position="21"/>
    </location>
</feature>
<evidence type="ECO:0000256" key="2">
    <source>
        <dbReference type="SAM" id="MobiDB-lite"/>
    </source>
</evidence>
<feature type="compositionally biased region" description="Acidic residues" evidence="2">
    <location>
        <begin position="432"/>
        <end position="444"/>
    </location>
</feature>
<evidence type="ECO:0000313" key="4">
    <source>
        <dbReference type="Proteomes" id="UP000322873"/>
    </source>
</evidence>
<accession>A0A5M9JSY5</accession>
<organism evidence="3 4">
    <name type="scientific">Monilinia fructicola</name>
    <name type="common">Brown rot fungus</name>
    <name type="synonym">Ciboria fructicola</name>
    <dbReference type="NCBI Taxonomy" id="38448"/>
    <lineage>
        <taxon>Eukaryota</taxon>
        <taxon>Fungi</taxon>
        <taxon>Dikarya</taxon>
        <taxon>Ascomycota</taxon>
        <taxon>Pezizomycotina</taxon>
        <taxon>Leotiomycetes</taxon>
        <taxon>Helotiales</taxon>
        <taxon>Sclerotiniaceae</taxon>
        <taxon>Monilinia</taxon>
    </lineage>
</organism>
<proteinExistence type="predicted"/>